<gene>
    <name evidence="2" type="ORF">GN277_07070</name>
</gene>
<feature type="region of interest" description="Disordered" evidence="1">
    <location>
        <begin position="171"/>
        <end position="204"/>
    </location>
</feature>
<accession>A0A7X3MEW6</accession>
<evidence type="ECO:0000313" key="3">
    <source>
        <dbReference type="Proteomes" id="UP000460412"/>
    </source>
</evidence>
<dbReference type="EMBL" id="WUQX01000001">
    <property type="protein sequence ID" value="MXP75151.1"/>
    <property type="molecule type" value="Genomic_DNA"/>
</dbReference>
<sequence length="204" mass="21671">MRKKYFDLQIFTDGGGDGAGNGGTGDGTGSAGNGNVSRGNAGGTGGGATYSYEQAEQIAEARADRATKAALVDYFKRQGMSEEEVTAAIADYRTKKAANQPNVAELEKRLNEANAKVTEMENTDYLRSKGVKSDDLDYVLFKVGKQVDDKTDFKKAADTFLKENPRFTGHGYKVVSTGKPDGGSGTGQTTHDSINASIRSAFGR</sequence>
<organism evidence="2 3">
    <name type="scientific">Sporofaciens musculi</name>
    <dbReference type="NCBI Taxonomy" id="2681861"/>
    <lineage>
        <taxon>Bacteria</taxon>
        <taxon>Bacillati</taxon>
        <taxon>Bacillota</taxon>
        <taxon>Clostridia</taxon>
        <taxon>Lachnospirales</taxon>
        <taxon>Lachnospiraceae</taxon>
        <taxon>Sporofaciens</taxon>
    </lineage>
</organism>
<dbReference type="RefSeq" id="WP_159750458.1">
    <property type="nucleotide sequence ID" value="NZ_WUQX01000001.1"/>
</dbReference>
<evidence type="ECO:0000256" key="1">
    <source>
        <dbReference type="SAM" id="MobiDB-lite"/>
    </source>
</evidence>
<protein>
    <submittedName>
        <fullName evidence="2">Uncharacterized protein</fullName>
    </submittedName>
</protein>
<comment type="caution">
    <text evidence="2">The sequence shown here is derived from an EMBL/GenBank/DDBJ whole genome shotgun (WGS) entry which is preliminary data.</text>
</comment>
<name>A0A7X3MEW6_9FIRM</name>
<feature type="region of interest" description="Disordered" evidence="1">
    <location>
        <begin position="13"/>
        <end position="49"/>
    </location>
</feature>
<feature type="compositionally biased region" description="Gly residues" evidence="1">
    <location>
        <begin position="13"/>
        <end position="32"/>
    </location>
</feature>
<dbReference type="Proteomes" id="UP000460412">
    <property type="component" value="Unassembled WGS sequence"/>
</dbReference>
<proteinExistence type="predicted"/>
<dbReference type="AlphaFoldDB" id="A0A7X3MEW6"/>
<evidence type="ECO:0000313" key="2">
    <source>
        <dbReference type="EMBL" id="MXP75151.1"/>
    </source>
</evidence>
<reference evidence="2 3" key="1">
    <citation type="submission" date="2019-12" db="EMBL/GenBank/DDBJ databases">
        <title>Sporaefaciens musculi gen. nov., sp. nov., a novel bacterium isolated from the caecum of an obese mouse.</title>
        <authorList>
            <person name="Rasmussen T.S."/>
            <person name="Streidl T."/>
            <person name="Hitch T.C.A."/>
            <person name="Wortmann E."/>
            <person name="Deptula P."/>
            <person name="Hansen M."/>
            <person name="Nielsen D.S."/>
            <person name="Clavel T."/>
            <person name="Vogensen F.K."/>
        </authorList>
    </citation>
    <scope>NUCLEOTIDE SEQUENCE [LARGE SCALE GENOMIC DNA]</scope>
    <source>
        <strain evidence="2 3">WCA-9-b2</strain>
    </source>
</reference>
<keyword evidence="3" id="KW-1185">Reference proteome</keyword>
<feature type="compositionally biased region" description="Polar residues" evidence="1">
    <location>
        <begin position="187"/>
        <end position="198"/>
    </location>
</feature>